<dbReference type="SMART" id="SM00487">
    <property type="entry name" value="DEXDc"/>
    <property type="match status" value="1"/>
</dbReference>
<evidence type="ECO:0000313" key="16">
    <source>
        <dbReference type="EMBL" id="OGM12177.1"/>
    </source>
</evidence>
<dbReference type="SUPFAM" id="SSF52540">
    <property type="entry name" value="P-loop containing nucleoside triphosphate hydrolases"/>
    <property type="match status" value="2"/>
</dbReference>
<comment type="subunit">
    <text evidence="10 12">Forms a heterotetramer with UvrA during the search for lesions. Interacts with UvrC in an incision complex.</text>
</comment>
<dbReference type="InterPro" id="IPR024759">
    <property type="entry name" value="UvrB_YAD/RRR_dom"/>
</dbReference>
<evidence type="ECO:0000256" key="2">
    <source>
        <dbReference type="ARBA" id="ARBA00008533"/>
    </source>
</evidence>
<dbReference type="CDD" id="cd17916">
    <property type="entry name" value="DEXHc_UvrB"/>
    <property type="match status" value="1"/>
</dbReference>
<dbReference type="Gene3D" id="4.10.860.10">
    <property type="entry name" value="UVR domain"/>
    <property type="match status" value="1"/>
</dbReference>
<keyword evidence="12" id="KW-0742">SOS response</keyword>
<dbReference type="Gene3D" id="3.40.50.300">
    <property type="entry name" value="P-loop containing nucleotide triphosphate hydrolases"/>
    <property type="match status" value="3"/>
</dbReference>
<dbReference type="Pfam" id="PF17757">
    <property type="entry name" value="UvrB_inter"/>
    <property type="match status" value="1"/>
</dbReference>
<dbReference type="Pfam" id="PF12344">
    <property type="entry name" value="UvrB"/>
    <property type="match status" value="1"/>
</dbReference>
<dbReference type="InterPro" id="IPR014001">
    <property type="entry name" value="Helicase_ATP-bd"/>
</dbReference>
<dbReference type="GO" id="GO:0006289">
    <property type="term" value="P:nucleotide-excision repair"/>
    <property type="evidence" value="ECO:0007669"/>
    <property type="project" value="InterPro"/>
</dbReference>
<dbReference type="InterPro" id="IPR001943">
    <property type="entry name" value="UVR_dom"/>
</dbReference>
<evidence type="ECO:0000256" key="9">
    <source>
        <dbReference type="ARBA" id="ARBA00023204"/>
    </source>
</evidence>
<dbReference type="GO" id="GO:0005737">
    <property type="term" value="C:cytoplasm"/>
    <property type="evidence" value="ECO:0007669"/>
    <property type="project" value="UniProtKB-SubCell"/>
</dbReference>
<protein>
    <recommendedName>
        <fullName evidence="11 12">UvrABC system protein B</fullName>
    </recommendedName>
</protein>
<sequence length="682" mass="78988">MQKFELKSDYKPIKEQNEAINKLAGGIENSIDHQVLLGVTGSGKTFTVANIIEKLQKPTLVISHNKTLAAQLYQEFRDYFPKNAVSYFVSYYDYYQPESYIPATDTYIEKDAGINEMIDKLRLATTTNLLTRKDCIVVASVSCIYNIGSPKEYGKFIFEFAKGIKLTREQILNRLVELQYERSDFGFRRGTFRVRGGTIDIYPSYQDIGIRIEHDQTHISKVTNINTITGEEVAGKLNENFVLYPAKHFITDVEKNREVFYEIKSDLQKRVKILKDSGKPLEAERLEKRVKYDLEMIQEVGYVKGIENYSRYFDGRNPGEPPFTLLDYFSEPFGNDWMVVVDESHITFPQIRGMYNGDRSRKETLIDYGFRLPAAIDNRPLKFEEFMRRIPNFIATSATPAEWEMDMARQSAGKNKTKFNGITEQLLRPTGIPDPKVTIRPIKKQVVDVIAEIKKRAKRKQRSLVTTLTKQTAEDLSTYLKEQGLKVNYLHSDIKTLERTDILDNLRKGTYDCIVGVNLLREGLDLPEVTLVAILDADKEGFLRSEVSLIQTMGRAARHVEGEVILYADKITNSIKNAIDEVERRRKYQIKMNKKYHIKPVSIHKPIREKLVEFQEEPLFERTSKLESYYRILPDIDIYSLTPMDKKKLIISLRREMQEQARDLNFELAAEIRDKIKEITTT</sequence>
<dbReference type="InterPro" id="IPR041471">
    <property type="entry name" value="UvrB_inter"/>
</dbReference>
<dbReference type="Proteomes" id="UP000178533">
    <property type="component" value="Unassembled WGS sequence"/>
</dbReference>
<dbReference type="STRING" id="1802481.A2W13_00800"/>
<dbReference type="GO" id="GO:0003677">
    <property type="term" value="F:DNA binding"/>
    <property type="evidence" value="ECO:0007669"/>
    <property type="project" value="InterPro"/>
</dbReference>
<dbReference type="InterPro" id="IPR006935">
    <property type="entry name" value="Helicase/UvrB_N"/>
</dbReference>
<dbReference type="NCBIfam" id="NF003673">
    <property type="entry name" value="PRK05298.1"/>
    <property type="match status" value="1"/>
</dbReference>
<feature type="domain" description="Helicase C-terminal" evidence="15">
    <location>
        <begin position="445"/>
        <end position="607"/>
    </location>
</feature>
<evidence type="ECO:0000256" key="4">
    <source>
        <dbReference type="ARBA" id="ARBA00022741"/>
    </source>
</evidence>
<keyword evidence="3" id="KW-0963">Cytoplasm</keyword>
<dbReference type="GO" id="GO:0016887">
    <property type="term" value="F:ATP hydrolysis activity"/>
    <property type="evidence" value="ECO:0007669"/>
    <property type="project" value="InterPro"/>
</dbReference>
<dbReference type="Pfam" id="PF00271">
    <property type="entry name" value="Helicase_C"/>
    <property type="match status" value="1"/>
</dbReference>
<dbReference type="PROSITE" id="PS51192">
    <property type="entry name" value="HELICASE_ATP_BIND_1"/>
    <property type="match status" value="1"/>
</dbReference>
<keyword evidence="4" id="KW-0547">Nucleotide-binding</keyword>
<dbReference type="InterPro" id="IPR036876">
    <property type="entry name" value="UVR_dom_sf"/>
</dbReference>
<proteinExistence type="inferred from homology"/>
<dbReference type="SUPFAM" id="SSF46600">
    <property type="entry name" value="C-terminal UvrC-binding domain of UvrB"/>
    <property type="match status" value="1"/>
</dbReference>
<dbReference type="EMBL" id="MGFT01000004">
    <property type="protein sequence ID" value="OGM12177.1"/>
    <property type="molecule type" value="Genomic_DNA"/>
</dbReference>
<feature type="domain" description="UVR" evidence="13">
    <location>
        <begin position="647"/>
        <end position="682"/>
    </location>
</feature>
<evidence type="ECO:0000259" key="13">
    <source>
        <dbReference type="PROSITE" id="PS50151"/>
    </source>
</evidence>
<feature type="domain" description="Helicase ATP-binding" evidence="14">
    <location>
        <begin position="25"/>
        <end position="167"/>
    </location>
</feature>
<evidence type="ECO:0000256" key="6">
    <source>
        <dbReference type="ARBA" id="ARBA00022769"/>
    </source>
</evidence>
<dbReference type="Pfam" id="PF04851">
    <property type="entry name" value="ResIII"/>
    <property type="match status" value="1"/>
</dbReference>
<evidence type="ECO:0000259" key="14">
    <source>
        <dbReference type="PROSITE" id="PS51192"/>
    </source>
</evidence>
<keyword evidence="6 12" id="KW-0228">DNA excision</keyword>
<keyword evidence="7" id="KW-0067">ATP-binding</keyword>
<gene>
    <name evidence="16" type="ORF">A2W13_00800</name>
</gene>
<evidence type="ECO:0000256" key="7">
    <source>
        <dbReference type="ARBA" id="ARBA00022840"/>
    </source>
</evidence>
<organism evidence="16 17">
    <name type="scientific">Candidatus Woesebacteria bacterium RBG_16_36_11</name>
    <dbReference type="NCBI Taxonomy" id="1802481"/>
    <lineage>
        <taxon>Bacteria</taxon>
        <taxon>Candidatus Woeseibacteriota</taxon>
    </lineage>
</organism>
<comment type="caution">
    <text evidence="16">The sequence shown here is derived from an EMBL/GenBank/DDBJ whole genome shotgun (WGS) entry which is preliminary data.</text>
</comment>
<evidence type="ECO:0000313" key="17">
    <source>
        <dbReference type="Proteomes" id="UP000178533"/>
    </source>
</evidence>
<evidence type="ECO:0000256" key="12">
    <source>
        <dbReference type="RuleBase" id="RU003587"/>
    </source>
</evidence>
<comment type="similarity">
    <text evidence="2 12">Belongs to the UvrB family.</text>
</comment>
<keyword evidence="9 12" id="KW-0234">DNA repair</keyword>
<evidence type="ECO:0000256" key="11">
    <source>
        <dbReference type="ARBA" id="ARBA00029504"/>
    </source>
</evidence>
<dbReference type="PANTHER" id="PTHR24029">
    <property type="entry name" value="UVRABC SYSTEM PROTEIN B"/>
    <property type="match status" value="1"/>
</dbReference>
<dbReference type="Pfam" id="PF02151">
    <property type="entry name" value="UVR"/>
    <property type="match status" value="1"/>
</dbReference>
<dbReference type="InterPro" id="IPR001650">
    <property type="entry name" value="Helicase_C-like"/>
</dbReference>
<dbReference type="InterPro" id="IPR004807">
    <property type="entry name" value="UvrB"/>
</dbReference>
<evidence type="ECO:0000256" key="3">
    <source>
        <dbReference type="ARBA" id="ARBA00022490"/>
    </source>
</evidence>
<evidence type="ECO:0000256" key="1">
    <source>
        <dbReference type="ARBA" id="ARBA00004496"/>
    </source>
</evidence>
<dbReference type="PROSITE" id="PS50151">
    <property type="entry name" value="UVR"/>
    <property type="match status" value="1"/>
</dbReference>
<keyword evidence="8 12" id="KW-0267">Excision nuclease</keyword>
<dbReference type="InterPro" id="IPR027417">
    <property type="entry name" value="P-loop_NTPase"/>
</dbReference>
<name>A0A1F7XAY5_9BACT</name>
<evidence type="ECO:0000256" key="5">
    <source>
        <dbReference type="ARBA" id="ARBA00022763"/>
    </source>
</evidence>
<dbReference type="GO" id="GO:0005524">
    <property type="term" value="F:ATP binding"/>
    <property type="evidence" value="ECO:0007669"/>
    <property type="project" value="UniProtKB-KW"/>
</dbReference>
<keyword evidence="5 12" id="KW-0227">DNA damage</keyword>
<dbReference type="NCBIfam" id="TIGR00631">
    <property type="entry name" value="uvrb"/>
    <property type="match status" value="1"/>
</dbReference>
<evidence type="ECO:0000256" key="10">
    <source>
        <dbReference type="ARBA" id="ARBA00026033"/>
    </source>
</evidence>
<accession>A0A1F7XAY5</accession>
<evidence type="ECO:0000259" key="15">
    <source>
        <dbReference type="PROSITE" id="PS51194"/>
    </source>
</evidence>
<dbReference type="GO" id="GO:0004518">
    <property type="term" value="F:nuclease activity"/>
    <property type="evidence" value="ECO:0007669"/>
    <property type="project" value="UniProtKB-KW"/>
</dbReference>
<evidence type="ECO:0000256" key="8">
    <source>
        <dbReference type="ARBA" id="ARBA00022881"/>
    </source>
</evidence>
<dbReference type="SMART" id="SM00490">
    <property type="entry name" value="HELICc"/>
    <property type="match status" value="1"/>
</dbReference>
<dbReference type="GO" id="GO:0009432">
    <property type="term" value="P:SOS response"/>
    <property type="evidence" value="ECO:0007669"/>
    <property type="project" value="UniProtKB-KW"/>
</dbReference>
<dbReference type="PROSITE" id="PS51194">
    <property type="entry name" value="HELICASE_CTER"/>
    <property type="match status" value="1"/>
</dbReference>
<reference evidence="16 17" key="1">
    <citation type="journal article" date="2016" name="Nat. Commun.">
        <title>Thousands of microbial genomes shed light on interconnected biogeochemical processes in an aquifer system.</title>
        <authorList>
            <person name="Anantharaman K."/>
            <person name="Brown C.T."/>
            <person name="Hug L.A."/>
            <person name="Sharon I."/>
            <person name="Castelle C.J."/>
            <person name="Probst A.J."/>
            <person name="Thomas B.C."/>
            <person name="Singh A."/>
            <person name="Wilkins M.J."/>
            <person name="Karaoz U."/>
            <person name="Brodie E.L."/>
            <person name="Williams K.H."/>
            <person name="Hubbard S.S."/>
            <person name="Banfield J.F."/>
        </authorList>
    </citation>
    <scope>NUCLEOTIDE SEQUENCE [LARGE SCALE GENOMIC DNA]</scope>
</reference>
<dbReference type="PANTHER" id="PTHR24029:SF0">
    <property type="entry name" value="UVRABC SYSTEM PROTEIN B"/>
    <property type="match status" value="1"/>
</dbReference>
<dbReference type="GO" id="GO:0009380">
    <property type="term" value="C:excinuclease repair complex"/>
    <property type="evidence" value="ECO:0007669"/>
    <property type="project" value="InterPro"/>
</dbReference>
<comment type="subcellular location">
    <subcellularLocation>
        <location evidence="1 12">Cytoplasm</location>
    </subcellularLocation>
</comment>
<dbReference type="AlphaFoldDB" id="A0A1F7XAY5"/>